<sequence>MRSSAGRDGLAAGPLHLPPVPARQVHRHLPAVTELAWGPMRAMTGSPLDPSIFHEYLRDKYSAIYQL</sequence>
<keyword evidence="2" id="KW-1185">Reference proteome</keyword>
<name>A0AAW1Q0F1_9CHLO</name>
<dbReference type="AlphaFoldDB" id="A0AAW1Q0F1"/>
<gene>
    <name evidence="1" type="ORF">WJX72_002346</name>
</gene>
<protein>
    <submittedName>
        <fullName evidence="1">Uncharacterized protein</fullName>
    </submittedName>
</protein>
<dbReference type="EMBL" id="JALJOR010000006">
    <property type="protein sequence ID" value="KAK9815364.1"/>
    <property type="molecule type" value="Genomic_DNA"/>
</dbReference>
<reference evidence="1 2" key="1">
    <citation type="journal article" date="2024" name="Nat. Commun.">
        <title>Phylogenomics reveals the evolutionary origins of lichenization in chlorophyte algae.</title>
        <authorList>
            <person name="Puginier C."/>
            <person name="Libourel C."/>
            <person name="Otte J."/>
            <person name="Skaloud P."/>
            <person name="Haon M."/>
            <person name="Grisel S."/>
            <person name="Petersen M."/>
            <person name="Berrin J.G."/>
            <person name="Delaux P.M."/>
            <person name="Dal Grande F."/>
            <person name="Keller J."/>
        </authorList>
    </citation>
    <scope>NUCLEOTIDE SEQUENCE [LARGE SCALE GENOMIC DNA]</scope>
    <source>
        <strain evidence="1 2">SAG 2043</strain>
    </source>
</reference>
<organism evidence="1 2">
    <name type="scientific">[Myrmecia] bisecta</name>
    <dbReference type="NCBI Taxonomy" id="41462"/>
    <lineage>
        <taxon>Eukaryota</taxon>
        <taxon>Viridiplantae</taxon>
        <taxon>Chlorophyta</taxon>
        <taxon>core chlorophytes</taxon>
        <taxon>Trebouxiophyceae</taxon>
        <taxon>Trebouxiales</taxon>
        <taxon>Trebouxiaceae</taxon>
        <taxon>Myrmecia</taxon>
    </lineage>
</organism>
<accession>A0AAW1Q0F1</accession>
<evidence type="ECO:0000313" key="2">
    <source>
        <dbReference type="Proteomes" id="UP001489004"/>
    </source>
</evidence>
<dbReference type="Proteomes" id="UP001489004">
    <property type="component" value="Unassembled WGS sequence"/>
</dbReference>
<evidence type="ECO:0000313" key="1">
    <source>
        <dbReference type="EMBL" id="KAK9815364.1"/>
    </source>
</evidence>
<comment type="caution">
    <text evidence="1">The sequence shown here is derived from an EMBL/GenBank/DDBJ whole genome shotgun (WGS) entry which is preliminary data.</text>
</comment>
<proteinExistence type="predicted"/>